<proteinExistence type="predicted"/>
<name>A0A5D6UU15_9BACT</name>
<dbReference type="Proteomes" id="UP000322791">
    <property type="component" value="Unassembled WGS sequence"/>
</dbReference>
<reference evidence="1 2" key="1">
    <citation type="submission" date="2019-08" db="EMBL/GenBank/DDBJ databases">
        <authorList>
            <person name="Seo M.-J."/>
        </authorList>
    </citation>
    <scope>NUCLEOTIDE SEQUENCE [LARGE SCALE GENOMIC DNA]</scope>
    <source>
        <strain evidence="1 2">KIGAM108</strain>
    </source>
</reference>
<keyword evidence="2" id="KW-1185">Reference proteome</keyword>
<comment type="caution">
    <text evidence="1">The sequence shown here is derived from an EMBL/GenBank/DDBJ whole genome shotgun (WGS) entry which is preliminary data.</text>
</comment>
<accession>A0A5D6UU15</accession>
<dbReference type="Gene3D" id="3.40.630.30">
    <property type="match status" value="1"/>
</dbReference>
<dbReference type="EMBL" id="VTHL01000019">
    <property type="protein sequence ID" value="TYZ07046.1"/>
    <property type="molecule type" value="Genomic_DNA"/>
</dbReference>
<dbReference type="InterPro" id="IPR016181">
    <property type="entry name" value="Acyl_CoA_acyltransferase"/>
</dbReference>
<gene>
    <name evidence="1" type="ORF">FY528_16190</name>
</gene>
<protein>
    <submittedName>
        <fullName evidence="1">Uncharacterized protein</fullName>
    </submittedName>
</protein>
<sequence length="310" mass="34802">MASIEKSLVAARAEALASYSPYTYLRTLSLVEQQKLFGSGLAASFGQVEHQAIATHGDAQFLYTYLPWDSAFFQAPVYRLFTILFDASTPILALATAVEAFCLDLKQRGARYIYVDLPIEDTRLTQALGIAGWGTVETRLHFYYDQLDSLSLPRYAVRNAMVTEAEHIGRIAAKARNNYDRFHADAWFSLEQADAFLYRYASEAVKGYCDAVLVPAESNLPVDSFLAITDQLPHMQTLGFQASRITLTAVGPLNRGWHYKLVSETLHRAREAQHQYVLMTTQATNRAVFRTCEKLGFRLGSCSHILSRSF</sequence>
<dbReference type="AlphaFoldDB" id="A0A5D6UU15"/>
<dbReference type="SUPFAM" id="SSF55729">
    <property type="entry name" value="Acyl-CoA N-acyltransferases (Nat)"/>
    <property type="match status" value="1"/>
</dbReference>
<evidence type="ECO:0000313" key="2">
    <source>
        <dbReference type="Proteomes" id="UP000322791"/>
    </source>
</evidence>
<dbReference type="RefSeq" id="WP_149072065.1">
    <property type="nucleotide sequence ID" value="NZ_VTHL01000019.1"/>
</dbReference>
<evidence type="ECO:0000313" key="1">
    <source>
        <dbReference type="EMBL" id="TYZ07046.1"/>
    </source>
</evidence>
<organism evidence="1 2">
    <name type="scientific">Hymenobacter lutimineralis</name>
    <dbReference type="NCBI Taxonomy" id="2606448"/>
    <lineage>
        <taxon>Bacteria</taxon>
        <taxon>Pseudomonadati</taxon>
        <taxon>Bacteroidota</taxon>
        <taxon>Cytophagia</taxon>
        <taxon>Cytophagales</taxon>
        <taxon>Hymenobacteraceae</taxon>
        <taxon>Hymenobacter</taxon>
    </lineage>
</organism>